<dbReference type="GO" id="GO:0003700">
    <property type="term" value="F:DNA-binding transcription factor activity"/>
    <property type="evidence" value="ECO:0007669"/>
    <property type="project" value="InterPro"/>
</dbReference>
<dbReference type="InterPro" id="IPR018060">
    <property type="entry name" value="HTH_AraC"/>
</dbReference>
<name>A0A7I7RYF3_9MYCO</name>
<dbReference type="InterPro" id="IPR018062">
    <property type="entry name" value="HTH_AraC-typ_CS"/>
</dbReference>
<dbReference type="SUPFAM" id="SSF46689">
    <property type="entry name" value="Homeodomain-like"/>
    <property type="match status" value="2"/>
</dbReference>
<dbReference type="Pfam" id="PF12833">
    <property type="entry name" value="HTH_18"/>
    <property type="match status" value="1"/>
</dbReference>
<keyword evidence="7" id="KW-1185">Reference proteome</keyword>
<gene>
    <name evidence="6" type="ORF">MARA_30750</name>
</gene>
<protein>
    <recommendedName>
        <fullName evidence="5">HTH araC/xylS-type domain-containing protein</fullName>
    </recommendedName>
</protein>
<geneLocation type="plasmid" evidence="7">
    <name>pjcm18538 dna</name>
</geneLocation>
<evidence type="ECO:0000256" key="1">
    <source>
        <dbReference type="ARBA" id="ARBA00023015"/>
    </source>
</evidence>
<organism evidence="6 7">
    <name type="scientific">Mycolicibacterium arabiense</name>
    <dbReference type="NCBI Taxonomy" id="1286181"/>
    <lineage>
        <taxon>Bacteria</taxon>
        <taxon>Bacillati</taxon>
        <taxon>Actinomycetota</taxon>
        <taxon>Actinomycetes</taxon>
        <taxon>Mycobacteriales</taxon>
        <taxon>Mycobacteriaceae</taxon>
        <taxon>Mycolicibacterium</taxon>
    </lineage>
</organism>
<dbReference type="InterPro" id="IPR009057">
    <property type="entry name" value="Homeodomain-like_sf"/>
</dbReference>
<dbReference type="InterPro" id="IPR050204">
    <property type="entry name" value="AraC_XylS_family_regulators"/>
</dbReference>
<dbReference type="InterPro" id="IPR014710">
    <property type="entry name" value="RmlC-like_jellyroll"/>
</dbReference>
<evidence type="ECO:0000256" key="2">
    <source>
        <dbReference type="ARBA" id="ARBA00023125"/>
    </source>
</evidence>
<accession>A0A7I7RYF3</accession>
<dbReference type="GO" id="GO:0043565">
    <property type="term" value="F:sequence-specific DNA binding"/>
    <property type="evidence" value="ECO:0007669"/>
    <property type="project" value="InterPro"/>
</dbReference>
<dbReference type="SMART" id="SM00342">
    <property type="entry name" value="HTH_ARAC"/>
    <property type="match status" value="1"/>
</dbReference>
<evidence type="ECO:0000256" key="4">
    <source>
        <dbReference type="SAM" id="MobiDB-lite"/>
    </source>
</evidence>
<dbReference type="AlphaFoldDB" id="A0A7I7RYF3"/>
<feature type="region of interest" description="Disordered" evidence="4">
    <location>
        <begin position="1"/>
        <end position="26"/>
    </location>
</feature>
<dbReference type="InterPro" id="IPR011051">
    <property type="entry name" value="RmlC_Cupin_sf"/>
</dbReference>
<keyword evidence="2" id="KW-0238">DNA-binding</keyword>
<evidence type="ECO:0000313" key="6">
    <source>
        <dbReference type="EMBL" id="BBY49607.1"/>
    </source>
</evidence>
<dbReference type="PANTHER" id="PTHR46796:SF12">
    <property type="entry name" value="HTH-TYPE DNA-BINDING TRANSCRIPTIONAL ACTIVATOR EUTR"/>
    <property type="match status" value="1"/>
</dbReference>
<dbReference type="Gene3D" id="2.60.120.10">
    <property type="entry name" value="Jelly Rolls"/>
    <property type="match status" value="1"/>
</dbReference>
<evidence type="ECO:0000256" key="3">
    <source>
        <dbReference type="ARBA" id="ARBA00023163"/>
    </source>
</evidence>
<dbReference type="PANTHER" id="PTHR46796">
    <property type="entry name" value="HTH-TYPE TRANSCRIPTIONAL ACTIVATOR RHAS-RELATED"/>
    <property type="match status" value="1"/>
</dbReference>
<sequence>MTQVSLLRDRDVPEEPSTPAHAFSTTDPVASDRAIDALYGGAVRLFGFTRGMPLRHARYDGGEFTLDEVTLPRGVRLEVAPNSGALIFEVVAGELRFTDEEGQTAVLSAGDSALASAGLPLTLHATQARVRIVGLAASLLRRVAGEQARLFQGSVEFRYRLPMDQASRDTWARCLHFVLETVWPSQATAAALLVDACARTLAASALTTFADPGRAELPAPDDAQTPAQLKRAMWFINGRVDGDIGIQEIADAVHLSPRAVQYLFRRHLDTTPTEYVRRLRLHRAHQDLLAGNNGITTVSAIAQRWGFAHTGRFAVQYRQTYGQSPHQTLRG</sequence>
<evidence type="ECO:0000259" key="5">
    <source>
        <dbReference type="PROSITE" id="PS01124"/>
    </source>
</evidence>
<dbReference type="EMBL" id="AP022593">
    <property type="protein sequence ID" value="BBY49607.1"/>
    <property type="molecule type" value="Genomic_DNA"/>
</dbReference>
<dbReference type="SUPFAM" id="SSF51182">
    <property type="entry name" value="RmlC-like cupins"/>
    <property type="match status" value="1"/>
</dbReference>
<dbReference type="Gene3D" id="1.10.10.60">
    <property type="entry name" value="Homeodomain-like"/>
    <property type="match status" value="1"/>
</dbReference>
<dbReference type="KEGG" id="marz:MARA_30750"/>
<dbReference type="RefSeq" id="WP_163919214.1">
    <property type="nucleotide sequence ID" value="NZ_AP022593.1"/>
</dbReference>
<feature type="domain" description="HTH araC/xylS-type" evidence="5">
    <location>
        <begin position="230"/>
        <end position="331"/>
    </location>
</feature>
<proteinExistence type="predicted"/>
<dbReference type="Proteomes" id="UP000467428">
    <property type="component" value="Chromosome"/>
</dbReference>
<keyword evidence="3" id="KW-0804">Transcription</keyword>
<evidence type="ECO:0000313" key="7">
    <source>
        <dbReference type="Proteomes" id="UP000467428"/>
    </source>
</evidence>
<dbReference type="PROSITE" id="PS00041">
    <property type="entry name" value="HTH_ARAC_FAMILY_1"/>
    <property type="match status" value="1"/>
</dbReference>
<reference evidence="6 7" key="1">
    <citation type="journal article" date="2019" name="Emerg. Microbes Infect.">
        <title>Comprehensive subspecies identification of 175 nontuberculous mycobacteria species based on 7547 genomic profiles.</title>
        <authorList>
            <person name="Matsumoto Y."/>
            <person name="Kinjo T."/>
            <person name="Motooka D."/>
            <person name="Nabeya D."/>
            <person name="Jung N."/>
            <person name="Uechi K."/>
            <person name="Horii T."/>
            <person name="Iida T."/>
            <person name="Fujita J."/>
            <person name="Nakamura S."/>
        </authorList>
    </citation>
    <scope>NUCLEOTIDE SEQUENCE [LARGE SCALE GENOMIC DNA]</scope>
    <source>
        <strain evidence="6 7">JCM 18538</strain>
    </source>
</reference>
<dbReference type="PROSITE" id="PS01124">
    <property type="entry name" value="HTH_ARAC_FAMILY_2"/>
    <property type="match status" value="1"/>
</dbReference>
<keyword evidence="1" id="KW-0805">Transcription regulation</keyword>